<reference evidence="3 6" key="2">
    <citation type="submission" date="2020-07" db="EMBL/GenBank/DDBJ databases">
        <title>Sequencing the genomes of 1000 actinobacteria strains.</title>
        <authorList>
            <person name="Klenk H.-P."/>
        </authorList>
    </citation>
    <scope>NUCLEOTIDE SEQUENCE [LARGE SCALE GENOMIC DNA]</scope>
    <source>
        <strain evidence="3 6">DSM 45117</strain>
    </source>
</reference>
<comment type="similarity">
    <text evidence="1">Belongs to the AHA1 family.</text>
</comment>
<dbReference type="Gene3D" id="3.30.530.20">
    <property type="match status" value="1"/>
</dbReference>
<dbReference type="EMBL" id="JACBZA010000001">
    <property type="protein sequence ID" value="NYH85061.1"/>
    <property type="molecule type" value="Genomic_DNA"/>
</dbReference>
<organism evidence="4 5">
    <name type="scientific">Actinopolymorpha cephalotaxi</name>
    <dbReference type="NCBI Taxonomy" id="504797"/>
    <lineage>
        <taxon>Bacteria</taxon>
        <taxon>Bacillati</taxon>
        <taxon>Actinomycetota</taxon>
        <taxon>Actinomycetes</taxon>
        <taxon>Propionibacteriales</taxon>
        <taxon>Actinopolymorphaceae</taxon>
        <taxon>Actinopolymorpha</taxon>
    </lineage>
</organism>
<dbReference type="EMBL" id="FOOI01000011">
    <property type="protein sequence ID" value="SFH03122.1"/>
    <property type="molecule type" value="Genomic_DNA"/>
</dbReference>
<protein>
    <submittedName>
        <fullName evidence="4">Uncharacterized conserved protein YndB, AHSA1/START domain</fullName>
    </submittedName>
    <submittedName>
        <fullName evidence="3">Uncharacterized protein YndB with AHSA1/START domain</fullName>
    </submittedName>
</protein>
<dbReference type="OrthoDB" id="3365660at2"/>
<evidence type="ECO:0000313" key="4">
    <source>
        <dbReference type="EMBL" id="SFH03122.1"/>
    </source>
</evidence>
<sequence>MTQPGEFTYRRVHRAGRELLFDCMTKPEHLARFWGPAGTSTPVDGITIDLRPGGAFETVMVNDSDGSRYTMRAVYVEVRRPEKLVWTEPDVEGGMTTTITFVELDDERTEVVTHQTNVPPMFSRPEARDGFLTSLDRFAAYVGTLPGAVSG</sequence>
<evidence type="ECO:0000256" key="1">
    <source>
        <dbReference type="ARBA" id="ARBA00006817"/>
    </source>
</evidence>
<keyword evidence="6" id="KW-1185">Reference proteome</keyword>
<accession>A0A1I2WPL2</accession>
<proteinExistence type="inferred from homology"/>
<dbReference type="STRING" id="504797.SAMN05421678_11133"/>
<feature type="domain" description="Activator of Hsp90 ATPase homologue 1/2-like C-terminal" evidence="2">
    <location>
        <begin position="15"/>
        <end position="143"/>
    </location>
</feature>
<dbReference type="Pfam" id="PF08327">
    <property type="entry name" value="AHSA1"/>
    <property type="match status" value="1"/>
</dbReference>
<evidence type="ECO:0000313" key="6">
    <source>
        <dbReference type="Proteomes" id="UP000533017"/>
    </source>
</evidence>
<dbReference type="RefSeq" id="WP_092885175.1">
    <property type="nucleotide sequence ID" value="NZ_FOOI01000011.1"/>
</dbReference>
<dbReference type="Proteomes" id="UP000199052">
    <property type="component" value="Unassembled WGS sequence"/>
</dbReference>
<dbReference type="InterPro" id="IPR023393">
    <property type="entry name" value="START-like_dom_sf"/>
</dbReference>
<dbReference type="AlphaFoldDB" id="A0A1I2WPL2"/>
<evidence type="ECO:0000313" key="3">
    <source>
        <dbReference type="EMBL" id="NYH85061.1"/>
    </source>
</evidence>
<evidence type="ECO:0000259" key="2">
    <source>
        <dbReference type="Pfam" id="PF08327"/>
    </source>
</evidence>
<gene>
    <name evidence="3" type="ORF">FHR37_003912</name>
    <name evidence="4" type="ORF">SAMN05421678_11133</name>
</gene>
<evidence type="ECO:0000313" key="5">
    <source>
        <dbReference type="Proteomes" id="UP000199052"/>
    </source>
</evidence>
<dbReference type="Proteomes" id="UP000533017">
    <property type="component" value="Unassembled WGS sequence"/>
</dbReference>
<dbReference type="InterPro" id="IPR013538">
    <property type="entry name" value="ASHA1/2-like_C"/>
</dbReference>
<dbReference type="SUPFAM" id="SSF55961">
    <property type="entry name" value="Bet v1-like"/>
    <property type="match status" value="1"/>
</dbReference>
<reference evidence="4 5" key="1">
    <citation type="submission" date="2016-10" db="EMBL/GenBank/DDBJ databases">
        <authorList>
            <person name="de Groot N.N."/>
        </authorList>
    </citation>
    <scope>NUCLEOTIDE SEQUENCE [LARGE SCALE GENOMIC DNA]</scope>
    <source>
        <strain evidence="4 5">CPCC 202808</strain>
    </source>
</reference>
<name>A0A1I2WPL2_9ACTN</name>